<organism evidence="10 11">
    <name type="scientific">Steroidobacter gossypii</name>
    <dbReference type="NCBI Taxonomy" id="2805490"/>
    <lineage>
        <taxon>Bacteria</taxon>
        <taxon>Pseudomonadati</taxon>
        <taxon>Pseudomonadota</taxon>
        <taxon>Gammaproteobacteria</taxon>
        <taxon>Steroidobacterales</taxon>
        <taxon>Steroidobacteraceae</taxon>
        <taxon>Steroidobacter</taxon>
    </lineage>
</organism>
<feature type="binding site" evidence="7 8">
    <location>
        <position position="11"/>
    </location>
    <ligand>
        <name>S-adenosyl-L-methionine</name>
        <dbReference type="ChEBI" id="CHEBI:59789"/>
    </ligand>
</feature>
<comment type="catalytic activity">
    <reaction evidence="7">
        <text>adenosine(1518)/adenosine(1519) in 16S rRNA + 4 S-adenosyl-L-methionine = N(6)-dimethyladenosine(1518)/N(6)-dimethyladenosine(1519) in 16S rRNA + 4 S-adenosyl-L-homocysteine + 4 H(+)</text>
        <dbReference type="Rhea" id="RHEA:19609"/>
        <dbReference type="Rhea" id="RHEA-COMP:10232"/>
        <dbReference type="Rhea" id="RHEA-COMP:10233"/>
        <dbReference type="ChEBI" id="CHEBI:15378"/>
        <dbReference type="ChEBI" id="CHEBI:57856"/>
        <dbReference type="ChEBI" id="CHEBI:59789"/>
        <dbReference type="ChEBI" id="CHEBI:74411"/>
        <dbReference type="ChEBI" id="CHEBI:74493"/>
        <dbReference type="EC" id="2.1.1.182"/>
    </reaction>
</comment>
<name>A0ABS1X5G0_9GAMM</name>
<dbReference type="Pfam" id="PF00398">
    <property type="entry name" value="RrnaAD"/>
    <property type="match status" value="1"/>
</dbReference>
<feature type="binding site" evidence="7 8">
    <location>
        <position position="38"/>
    </location>
    <ligand>
        <name>S-adenosyl-L-methionine</name>
        <dbReference type="ChEBI" id="CHEBI:59789"/>
    </ligand>
</feature>
<dbReference type="Gene3D" id="3.40.50.150">
    <property type="entry name" value="Vaccinia Virus protein VP39"/>
    <property type="match status" value="1"/>
</dbReference>
<comment type="subcellular location">
    <subcellularLocation>
        <location evidence="7">Cytoplasm</location>
    </subcellularLocation>
</comment>
<dbReference type="Gene3D" id="1.10.8.100">
    <property type="entry name" value="Ribosomal RNA adenine dimethylase-like, domain 2"/>
    <property type="match status" value="1"/>
</dbReference>
<dbReference type="SMART" id="SM00650">
    <property type="entry name" value="rADc"/>
    <property type="match status" value="1"/>
</dbReference>
<dbReference type="EC" id="2.1.1.182" evidence="7"/>
<keyword evidence="4 7" id="KW-0808">Transferase</keyword>
<dbReference type="PANTHER" id="PTHR11727:SF7">
    <property type="entry name" value="DIMETHYLADENOSINE TRANSFERASE-RELATED"/>
    <property type="match status" value="1"/>
</dbReference>
<keyword evidence="2 7" id="KW-0698">rRNA processing</keyword>
<keyword evidence="1 7" id="KW-0963">Cytoplasm</keyword>
<dbReference type="PROSITE" id="PS01131">
    <property type="entry name" value="RRNA_A_DIMETH"/>
    <property type="match status" value="1"/>
</dbReference>
<evidence type="ECO:0000259" key="9">
    <source>
        <dbReference type="SMART" id="SM00650"/>
    </source>
</evidence>
<feature type="binding site" evidence="7 8">
    <location>
        <position position="59"/>
    </location>
    <ligand>
        <name>S-adenosyl-L-methionine</name>
        <dbReference type="ChEBI" id="CHEBI:59789"/>
    </ligand>
</feature>
<evidence type="ECO:0000256" key="8">
    <source>
        <dbReference type="PROSITE-ProRule" id="PRU01026"/>
    </source>
</evidence>
<feature type="binding site" evidence="7 8">
    <location>
        <position position="13"/>
    </location>
    <ligand>
        <name>S-adenosyl-L-methionine</name>
        <dbReference type="ChEBI" id="CHEBI:59789"/>
    </ligand>
</feature>
<keyword evidence="3 7" id="KW-0489">Methyltransferase</keyword>
<dbReference type="HAMAP" id="MF_00607">
    <property type="entry name" value="16SrRNA_methyltr_A"/>
    <property type="match status" value="1"/>
</dbReference>
<dbReference type="InterPro" id="IPR029063">
    <property type="entry name" value="SAM-dependent_MTases_sf"/>
</dbReference>
<evidence type="ECO:0000256" key="3">
    <source>
        <dbReference type="ARBA" id="ARBA00022603"/>
    </source>
</evidence>
<comment type="function">
    <text evidence="7">Specifically dimethylates two adjacent adenosines (A1518 and A1519) in the loop of a conserved hairpin near the 3'-end of 16S rRNA in the 30S particle. May play a critical role in biogenesis of 30S subunits.</text>
</comment>
<dbReference type="CDD" id="cd02440">
    <property type="entry name" value="AdoMet_MTases"/>
    <property type="match status" value="1"/>
</dbReference>
<keyword evidence="6 7" id="KW-0694">RNA-binding</keyword>
<keyword evidence="11" id="KW-1185">Reference proteome</keyword>
<dbReference type="InterPro" id="IPR020596">
    <property type="entry name" value="rRNA_Ade_Mease_Trfase_CS"/>
</dbReference>
<dbReference type="InterPro" id="IPR023165">
    <property type="entry name" value="rRNA_Ade_diMease-like_C"/>
</dbReference>
<sequence length="271" mass="29989">MHQPRKRFGQHFLHDPGVIGRIVAAIAPQPQDRMVEIGPGLGALTIPLLARLNELHAVEIDRDAIRHLRDITSDDPRLQIHSADVLEFSFAHIYEAGPKSERLRLVGNLPYNISTPLLFHLIEQRALILDMHFMLQKEVVDRMAAAPGSEHYGRLTVMLAPWVRVEPLFDIGPGAFRPPPKVVSTVVRLTPHETPLQIGEPRQFATVVAAAFQQRRKTLRNALKPLLDTEDIVAAGIDPGLRAEVLSPAEFIALSQRLAAKSHAAPDGPAE</sequence>
<dbReference type="GO" id="GO:0052908">
    <property type="term" value="F:16S rRNA (adenine(1518)-N(6)/adenine(1519)-N(6))-dimethyltransferase activity"/>
    <property type="evidence" value="ECO:0007669"/>
    <property type="project" value="UniProtKB-EC"/>
</dbReference>
<dbReference type="PROSITE" id="PS51689">
    <property type="entry name" value="SAM_RNA_A_N6_MT"/>
    <property type="match status" value="1"/>
</dbReference>
<dbReference type="PANTHER" id="PTHR11727">
    <property type="entry name" value="DIMETHYLADENOSINE TRANSFERASE"/>
    <property type="match status" value="1"/>
</dbReference>
<gene>
    <name evidence="7 10" type="primary">rsmA</name>
    <name evidence="7" type="synonym">ksgA</name>
    <name evidence="10" type="ORF">JM946_27360</name>
</gene>
<keyword evidence="5 7" id="KW-0949">S-adenosyl-L-methionine</keyword>
<evidence type="ECO:0000313" key="11">
    <source>
        <dbReference type="Proteomes" id="UP000661077"/>
    </source>
</evidence>
<dbReference type="RefSeq" id="WP_203170627.1">
    <property type="nucleotide sequence ID" value="NZ_JAEVLS010000008.1"/>
</dbReference>
<evidence type="ECO:0000256" key="5">
    <source>
        <dbReference type="ARBA" id="ARBA00022691"/>
    </source>
</evidence>
<comment type="similarity">
    <text evidence="7">Belongs to the class I-like SAM-binding methyltransferase superfamily. rRNA adenine N(6)-methyltransferase family. RsmA subfamily.</text>
</comment>
<comment type="caution">
    <text evidence="10">The sequence shown here is derived from an EMBL/GenBank/DDBJ whole genome shotgun (WGS) entry which is preliminary data.</text>
</comment>
<dbReference type="Proteomes" id="UP000661077">
    <property type="component" value="Unassembled WGS sequence"/>
</dbReference>
<reference evidence="10 11" key="1">
    <citation type="journal article" date="2021" name="Int. J. Syst. Evol. Microbiol.">
        <title>Steroidobacter gossypii sp. nov., isolated from soil of cotton cropping field.</title>
        <authorList>
            <person name="Huang R."/>
            <person name="Yang S."/>
            <person name="Zhen C."/>
            <person name="Liu W."/>
        </authorList>
    </citation>
    <scope>NUCLEOTIDE SEQUENCE [LARGE SCALE GENOMIC DNA]</scope>
    <source>
        <strain evidence="10 11">S1-65</strain>
    </source>
</reference>
<dbReference type="SUPFAM" id="SSF53335">
    <property type="entry name" value="S-adenosyl-L-methionine-dependent methyltransferases"/>
    <property type="match status" value="1"/>
</dbReference>
<dbReference type="InterPro" id="IPR020598">
    <property type="entry name" value="rRNA_Ade_methylase_Trfase_N"/>
</dbReference>
<feature type="domain" description="Ribosomal RNA adenine methylase transferase N-terminal" evidence="9">
    <location>
        <begin position="18"/>
        <end position="193"/>
    </location>
</feature>
<evidence type="ECO:0000313" key="10">
    <source>
        <dbReference type="EMBL" id="MBM0108467.1"/>
    </source>
</evidence>
<accession>A0ABS1X5G0</accession>
<protein>
    <recommendedName>
        <fullName evidence="7">Ribosomal RNA small subunit methyltransferase A</fullName>
        <ecNumber evidence="7">2.1.1.182</ecNumber>
    </recommendedName>
    <alternativeName>
        <fullName evidence="7">16S rRNA (adenine(1518)-N(6)/adenine(1519)-N(6))-dimethyltransferase</fullName>
    </alternativeName>
    <alternativeName>
        <fullName evidence="7">16S rRNA dimethyladenosine transferase</fullName>
    </alternativeName>
    <alternativeName>
        <fullName evidence="7">16S rRNA dimethylase</fullName>
    </alternativeName>
    <alternativeName>
        <fullName evidence="7">S-adenosylmethionine-6-N', N'-adenosyl(rRNA) dimethyltransferase</fullName>
    </alternativeName>
</protein>
<feature type="binding site" evidence="7 8">
    <location>
        <position position="108"/>
    </location>
    <ligand>
        <name>S-adenosyl-L-methionine</name>
        <dbReference type="ChEBI" id="CHEBI:59789"/>
    </ligand>
</feature>
<dbReference type="InterPro" id="IPR011530">
    <property type="entry name" value="rRNA_adenine_dimethylase"/>
</dbReference>
<dbReference type="EMBL" id="JAEVLS010000008">
    <property type="protein sequence ID" value="MBM0108467.1"/>
    <property type="molecule type" value="Genomic_DNA"/>
</dbReference>
<dbReference type="NCBIfam" id="TIGR00755">
    <property type="entry name" value="ksgA"/>
    <property type="match status" value="1"/>
</dbReference>
<evidence type="ECO:0000256" key="1">
    <source>
        <dbReference type="ARBA" id="ARBA00022490"/>
    </source>
</evidence>
<dbReference type="InterPro" id="IPR001737">
    <property type="entry name" value="KsgA/Erm"/>
</dbReference>
<evidence type="ECO:0000256" key="7">
    <source>
        <dbReference type="HAMAP-Rule" id="MF_00607"/>
    </source>
</evidence>
<feature type="binding site" evidence="7 8">
    <location>
        <position position="84"/>
    </location>
    <ligand>
        <name>S-adenosyl-L-methionine</name>
        <dbReference type="ChEBI" id="CHEBI:59789"/>
    </ligand>
</feature>
<evidence type="ECO:0000256" key="2">
    <source>
        <dbReference type="ARBA" id="ARBA00022552"/>
    </source>
</evidence>
<evidence type="ECO:0000256" key="4">
    <source>
        <dbReference type="ARBA" id="ARBA00022679"/>
    </source>
</evidence>
<evidence type="ECO:0000256" key="6">
    <source>
        <dbReference type="ARBA" id="ARBA00022884"/>
    </source>
</evidence>
<proteinExistence type="inferred from homology"/>